<proteinExistence type="predicted"/>
<organism evidence="3 4">
    <name type="scientific">Marinobacter nauticus</name>
    <name type="common">Marinobacter hydrocarbonoclasticus</name>
    <name type="synonym">Marinobacter aquaeolei</name>
    <dbReference type="NCBI Taxonomy" id="2743"/>
    <lineage>
        <taxon>Bacteria</taxon>
        <taxon>Pseudomonadati</taxon>
        <taxon>Pseudomonadota</taxon>
        <taxon>Gammaproteobacteria</taxon>
        <taxon>Pseudomonadales</taxon>
        <taxon>Marinobacteraceae</taxon>
        <taxon>Marinobacter</taxon>
    </lineage>
</organism>
<reference evidence="3 4" key="1">
    <citation type="submission" date="2018-07" db="EMBL/GenBank/DDBJ databases">
        <title>Freshwater and sediment microbial communities from various areas in North America, analyzing microbe dynamics in response to fracking.</title>
        <authorList>
            <person name="Lamendella R."/>
        </authorList>
    </citation>
    <scope>NUCLEOTIDE SEQUENCE [LARGE SCALE GENOMIC DNA]</scope>
    <source>
        <strain evidence="3 4">105B</strain>
    </source>
</reference>
<dbReference type="AlphaFoldDB" id="A0A368XVG8"/>
<name>A0A368XVG8_MARNT</name>
<dbReference type="Proteomes" id="UP000253647">
    <property type="component" value="Unassembled WGS sequence"/>
</dbReference>
<dbReference type="Pfam" id="PF13692">
    <property type="entry name" value="Glyco_trans_1_4"/>
    <property type="match status" value="1"/>
</dbReference>
<gene>
    <name evidence="3" type="ORF">DET61_104294</name>
</gene>
<dbReference type="PANTHER" id="PTHR12526">
    <property type="entry name" value="GLYCOSYLTRANSFERASE"/>
    <property type="match status" value="1"/>
</dbReference>
<dbReference type="PANTHER" id="PTHR12526:SF629">
    <property type="entry name" value="TEICHURONIC ACID BIOSYNTHESIS GLYCOSYLTRANSFERASE TUAH-RELATED"/>
    <property type="match status" value="1"/>
</dbReference>
<dbReference type="CDD" id="cd03801">
    <property type="entry name" value="GT4_PimA-like"/>
    <property type="match status" value="1"/>
</dbReference>
<dbReference type="EMBL" id="QPJI01000004">
    <property type="protein sequence ID" value="RCW71136.1"/>
    <property type="molecule type" value="Genomic_DNA"/>
</dbReference>
<dbReference type="GO" id="GO:0016757">
    <property type="term" value="F:glycosyltransferase activity"/>
    <property type="evidence" value="ECO:0007669"/>
    <property type="project" value="UniProtKB-KW"/>
</dbReference>
<evidence type="ECO:0000256" key="2">
    <source>
        <dbReference type="ARBA" id="ARBA00022679"/>
    </source>
</evidence>
<sequence length="376" mass="41551">MRLVYVANSIIPSRAANSVHVMKMCDAFASLGYEVILVVPEVTPINEADLFDGYGVSRSFSIVRLPWVKMPGRGWWFALQAFFAIKRLKAGRVYGRHLPSLVLPSLAGLPTAYEAHAPISETMGKAGSFCLRVLCGARGFRKLVVISDALAGWYKNNTQLGGNDIQVAHDAASPAVNSQVSTLNRRSEGSFELGYVGQLYAGKGMEMIAAIAEKRPLFKFTIVGGDEGDIQQWRKHLQHLDNVRFTGFLPQAEAISLIEGFDVVLAPYQKRVTTAGGGGDISRWMSPLKIFEYMSAGKPIVASDLPVLREVLNDGDNALLCEPEDPDHWCEAIDRLHRESELRDRLGTKARSDFLKKFTWEARARSISMSVFNDAL</sequence>
<protein>
    <submittedName>
        <fullName evidence="3">Glycosyltransferase involved in cell wall biosynthesis</fullName>
    </submittedName>
</protein>
<dbReference type="Gene3D" id="3.40.50.2000">
    <property type="entry name" value="Glycogen Phosphorylase B"/>
    <property type="match status" value="1"/>
</dbReference>
<evidence type="ECO:0000256" key="1">
    <source>
        <dbReference type="ARBA" id="ARBA00022676"/>
    </source>
</evidence>
<keyword evidence="1" id="KW-0328">Glycosyltransferase</keyword>
<comment type="caution">
    <text evidence="3">The sequence shown here is derived from an EMBL/GenBank/DDBJ whole genome shotgun (WGS) entry which is preliminary data.</text>
</comment>
<evidence type="ECO:0000313" key="3">
    <source>
        <dbReference type="EMBL" id="RCW71136.1"/>
    </source>
</evidence>
<keyword evidence="2 3" id="KW-0808">Transferase</keyword>
<dbReference type="SUPFAM" id="SSF53756">
    <property type="entry name" value="UDP-Glycosyltransferase/glycogen phosphorylase"/>
    <property type="match status" value="1"/>
</dbReference>
<accession>A0A368XVG8</accession>
<evidence type="ECO:0000313" key="4">
    <source>
        <dbReference type="Proteomes" id="UP000253647"/>
    </source>
</evidence>